<dbReference type="Proteomes" id="UP000595221">
    <property type="component" value="Chromosome"/>
</dbReference>
<protein>
    <submittedName>
        <fullName evidence="1">PIN domain-containing protein</fullName>
    </submittedName>
</protein>
<gene>
    <name evidence="1" type="ORF">I6H58_06015</name>
</gene>
<sequence>MPQLVFLDANVIFSRVLRDWVLMLCASTRGEIFTLATSEDVLAEAVARLRDRYPAAPSGLVENLRDKVRDYVDEMVTGYPGGEVAWIADEGDWHVHHAALHCGAQILLTQDAGFASDETPYEAQSCDQLFCRIDDAAPAAVREVVAMQARHWAAKSGSRQLPDVLRAADCPAFADRVQSHLRGLALRR</sequence>
<dbReference type="RefSeq" id="WP_144936726.1">
    <property type="nucleotide sequence ID" value="NZ_CP066078.1"/>
</dbReference>
<name>A0A7T4MRX9_9MICC</name>
<evidence type="ECO:0000313" key="2">
    <source>
        <dbReference type="Proteomes" id="UP000595221"/>
    </source>
</evidence>
<dbReference type="AlphaFoldDB" id="A0A7T4MRX9"/>
<evidence type="ECO:0000313" key="1">
    <source>
        <dbReference type="EMBL" id="QQC58566.1"/>
    </source>
</evidence>
<organism evidence="1 2">
    <name type="scientific">Rothia kristinae</name>
    <dbReference type="NCBI Taxonomy" id="37923"/>
    <lineage>
        <taxon>Bacteria</taxon>
        <taxon>Bacillati</taxon>
        <taxon>Actinomycetota</taxon>
        <taxon>Actinomycetes</taxon>
        <taxon>Micrococcales</taxon>
        <taxon>Micrococcaceae</taxon>
        <taxon>Rothia</taxon>
    </lineage>
</organism>
<reference evidence="1 2" key="1">
    <citation type="submission" date="2020-12" db="EMBL/GenBank/DDBJ databases">
        <title>FDA dAtabase for Regulatory Grade micrObial Sequences (FDA-ARGOS): Supporting development and validation of Infectious Disease Dx tests.</title>
        <authorList>
            <person name="Sproer C."/>
            <person name="Gronow S."/>
            <person name="Severitt S."/>
            <person name="Schroder I."/>
            <person name="Tallon L."/>
            <person name="Sadzewicz L."/>
            <person name="Zhao X."/>
            <person name="Boylan J."/>
            <person name="Ott S."/>
            <person name="Bowen H."/>
            <person name="Vavikolanu K."/>
            <person name="Mehta A."/>
            <person name="Aluvathingal J."/>
            <person name="Nadendla S."/>
            <person name="Lowell S."/>
            <person name="Myers T."/>
            <person name="Yan Y."/>
            <person name="Sichtig H."/>
        </authorList>
    </citation>
    <scope>NUCLEOTIDE SEQUENCE [LARGE SCALE GENOMIC DNA]</scope>
    <source>
        <strain evidence="1 2">FDAARGOS_1001</strain>
    </source>
</reference>
<accession>A0A7T4MRX9</accession>
<dbReference type="EMBL" id="CP066078">
    <property type="protein sequence ID" value="QQC58566.1"/>
    <property type="molecule type" value="Genomic_DNA"/>
</dbReference>
<proteinExistence type="predicted"/>